<feature type="compositionally biased region" description="Acidic residues" evidence="2">
    <location>
        <begin position="1146"/>
        <end position="1155"/>
    </location>
</feature>
<dbReference type="Proteomes" id="UP001189429">
    <property type="component" value="Unassembled WGS sequence"/>
</dbReference>
<evidence type="ECO:0000313" key="4">
    <source>
        <dbReference type="EMBL" id="CAK0876007.1"/>
    </source>
</evidence>
<keyword evidence="5" id="KW-1185">Reference proteome</keyword>
<dbReference type="SUPFAM" id="SSF56349">
    <property type="entry name" value="DNA breaking-rejoining enzymes"/>
    <property type="match status" value="1"/>
</dbReference>
<dbReference type="InterPro" id="IPR011010">
    <property type="entry name" value="DNA_brk_join_enz"/>
</dbReference>
<feature type="region of interest" description="Disordered" evidence="2">
    <location>
        <begin position="1126"/>
        <end position="1166"/>
    </location>
</feature>
<feature type="region of interest" description="Disordered" evidence="2">
    <location>
        <begin position="262"/>
        <end position="283"/>
    </location>
</feature>
<keyword evidence="1" id="KW-0233">DNA recombination</keyword>
<protein>
    <submittedName>
        <fullName evidence="4">Uncharacterized protein</fullName>
    </submittedName>
</protein>
<gene>
    <name evidence="4" type="ORF">PCOR1329_LOCUS60535</name>
</gene>
<comment type="caution">
    <text evidence="4">The sequence shown here is derived from an EMBL/GenBank/DDBJ whole genome shotgun (WGS) entry which is preliminary data.</text>
</comment>
<feature type="compositionally biased region" description="Polar residues" evidence="2">
    <location>
        <begin position="1082"/>
        <end position="1093"/>
    </location>
</feature>
<evidence type="ECO:0000256" key="2">
    <source>
        <dbReference type="SAM" id="MobiDB-lite"/>
    </source>
</evidence>
<dbReference type="InterPro" id="IPR013762">
    <property type="entry name" value="Integrase-like_cat_sf"/>
</dbReference>
<reference evidence="4" key="1">
    <citation type="submission" date="2023-10" db="EMBL/GenBank/DDBJ databases">
        <authorList>
            <person name="Chen Y."/>
            <person name="Shah S."/>
            <person name="Dougan E. K."/>
            <person name="Thang M."/>
            <person name="Chan C."/>
        </authorList>
    </citation>
    <scope>NUCLEOTIDE SEQUENCE [LARGE SCALE GENOMIC DNA]</scope>
</reference>
<feature type="chain" id="PRO_5047320350" evidence="3">
    <location>
        <begin position="22"/>
        <end position="1519"/>
    </location>
</feature>
<feature type="region of interest" description="Disordered" evidence="2">
    <location>
        <begin position="1060"/>
        <end position="1093"/>
    </location>
</feature>
<sequence>MRAYPTSAIGAVVTFLAGFVAHDVLGPALVHEASGLPPRSGPGHELEASSTSSTSTSTSTVLACSVLVTYSDDPGWTHERVLLWPHTEARTSWQIYTPGNDLYAEDFGDYASLIPMTGRRRYPPGVRNVVAFNRELQAAELVSLIKRGRGEAVLEHGPPANGWWAGAGQDWLGGMLDIPAPTAVEVPRVRRRLRKKGAEVQTDLPDSDFGQMVPLSAAAILRGRYGLDKDEMGEWRLKEYVEDDQADSWRDDKLVAADRQRPPRGALGDRLFGGGGGGTATPPGEPTVAAVAAGTGEEQAEDLRTCWIDVDETGSRFKEWRKVVQESTQEVFSDSSLRGPPACLEVCRKMYRHGGTPKIWFQEWCKETGISRRDRAYAHGADHANWAAAKHLAGTTNPLDLVPEALRSYAGRLSKEEHELEALRARAKTPAAFSAEGGRGAAAAAVDAGGLPLGGGGGASLTSQMKMDDISADVQQRVFSVARQWMDVDSAVSEEEALARLLKGKAGYAPLGSTSMGSYEYSRVSLPDSVVDAPSLATMPPAQAKQYLEEFASRMLLPPREAALIREHDGLPGCHTDPLLLQRPRSYGKFVRRALSIGLVTLTRVPKSVLGLLFVKKKDGARLRLIVDCRQSSALFRLPPGVDLLSGEGLGRIEMPIMEVSDFAGLCAVLGVGDVADCFRRMKLQGDIRHYFGWPPLDAALTGETLVEGRPVHAGEQAWPMSQSLPMGFSWSLYFAQAANQCRLDRQPSLAGSLRLSDRGPPLVLGQGAAGSELGHYMYVDSAGVIGFDAARVTCALQEAQRDFDGDHLKFHEVEVLPEGGRTLGCYLDGRRRATRPTDERFAMVRKGLRCLLRRRKVAGWQLEMVLGHMTFMALVRRVVLSIFHSVYAFVAQSYHAFSVLWPTVRDELNCYVGIMVMLESSWTRPWTPVVYSSDASLYDGYGVAEACFGTETVAEIGRVSELARWRLGAGLARQHAFECAGFLLDSETGEVVRDEAGVPKRLDAELQRVLASERWELDPSFPEVPSWLLHDSHWATVMADRWAFADDILRLGARALPNCGADASRPARDGPEADAGAEQPWSPTGRSRTLDQSRGLAARLVLEGAARPPQQSSVEACLRLSPDEPRQADKAVAGHGVAEVAAESESVESSDAEEPPAAARSRRRLETRGKARIRKAIEVLETAESGRDDVKLGISYLEKRSVGAGTLETYRQCLLAFCVWARCCLTALPELKELDGQLVEYMNEEFLKGVKAWRGEKLLAGLMFPHPDFGRLGGLRLPRSLRCLKGWKKLSPSRYRKPLVFAIWAALAVELCRLGAPLVGAMVLIMVECYLRPGEMLSLTSDSFLAPTEHAVQNWVVWLFPEAGVARSKVGSADDTIPCDSGRCPWMCHIFKALKDRQSSRPLLDLGYPQFLTLFRRAATNIGADVVPYQGRHSGASLDRATGRRSLEEVQKRGRWAAMSSVKRYEKSGRLNESWEKLGDASKAHCAAAARLLQEVLLLGRPALVPPFGGREGSRGLR</sequence>
<evidence type="ECO:0000256" key="3">
    <source>
        <dbReference type="SAM" id="SignalP"/>
    </source>
</evidence>
<dbReference type="Gene3D" id="1.10.443.10">
    <property type="entry name" value="Intergrase catalytic core"/>
    <property type="match status" value="1"/>
</dbReference>
<organism evidence="4 5">
    <name type="scientific">Prorocentrum cordatum</name>
    <dbReference type="NCBI Taxonomy" id="2364126"/>
    <lineage>
        <taxon>Eukaryota</taxon>
        <taxon>Sar</taxon>
        <taxon>Alveolata</taxon>
        <taxon>Dinophyceae</taxon>
        <taxon>Prorocentrales</taxon>
        <taxon>Prorocentraceae</taxon>
        <taxon>Prorocentrum</taxon>
    </lineage>
</organism>
<evidence type="ECO:0000256" key="1">
    <source>
        <dbReference type="ARBA" id="ARBA00023172"/>
    </source>
</evidence>
<feature type="compositionally biased region" description="Low complexity" evidence="2">
    <location>
        <begin position="1132"/>
        <end position="1145"/>
    </location>
</feature>
<dbReference type="EMBL" id="CAUYUJ010017585">
    <property type="protein sequence ID" value="CAK0876007.1"/>
    <property type="molecule type" value="Genomic_DNA"/>
</dbReference>
<keyword evidence="3" id="KW-0732">Signal</keyword>
<accession>A0ABN9VUJ2</accession>
<name>A0ABN9VUJ2_9DINO</name>
<evidence type="ECO:0000313" key="5">
    <source>
        <dbReference type="Proteomes" id="UP001189429"/>
    </source>
</evidence>
<feature type="signal peptide" evidence="3">
    <location>
        <begin position="1"/>
        <end position="21"/>
    </location>
</feature>
<proteinExistence type="predicted"/>
<feature type="region of interest" description="Disordered" evidence="2">
    <location>
        <begin position="35"/>
        <end position="55"/>
    </location>
</feature>